<dbReference type="STRING" id="266749.SAMN05421876_10155"/>
<dbReference type="RefSeq" id="WP_039348107.1">
    <property type="nucleotide sequence ID" value="NZ_FOLA01000001.1"/>
</dbReference>
<protein>
    <submittedName>
        <fullName evidence="2">Uncharacterized protein</fullName>
    </submittedName>
</protein>
<evidence type="ECO:0000313" key="2">
    <source>
        <dbReference type="EMBL" id="KIA90722.1"/>
    </source>
</evidence>
<accession>A0A0C1FCF3</accession>
<dbReference type="EMBL" id="JSYL01000001">
    <property type="protein sequence ID" value="KIA90722.1"/>
    <property type="molecule type" value="Genomic_DNA"/>
</dbReference>
<keyword evidence="1" id="KW-1133">Transmembrane helix</keyword>
<dbReference type="AlphaFoldDB" id="A0A0C1FCF3"/>
<name>A0A0C1FCF3_9FLAO</name>
<keyword evidence="3" id="KW-1185">Reference proteome</keyword>
<dbReference type="Proteomes" id="UP000031473">
    <property type="component" value="Unassembled WGS sequence"/>
</dbReference>
<proteinExistence type="predicted"/>
<evidence type="ECO:0000313" key="3">
    <source>
        <dbReference type="Proteomes" id="UP000031473"/>
    </source>
</evidence>
<feature type="transmembrane region" description="Helical" evidence="1">
    <location>
        <begin position="12"/>
        <end position="33"/>
    </location>
</feature>
<evidence type="ECO:0000256" key="1">
    <source>
        <dbReference type="SAM" id="Phobius"/>
    </source>
</evidence>
<dbReference type="OrthoDB" id="1263496at2"/>
<sequence length="147" mass="16044">MTTENKTEKTSIAVTITAIATLMTALGGLIYALKSPLPNSLPDNKDPVYLVENIEKIYHGNVGKAEATFKLSFDSKSTAVKGTYSYDKKQDQLYELSGIAMKDDLHLNELTKGNISANCVLKKGNDGCFSGKMFNNDGRVLPMNICE</sequence>
<keyword evidence="1" id="KW-0812">Transmembrane</keyword>
<keyword evidence="1" id="KW-0472">Membrane</keyword>
<gene>
    <name evidence="2" type="ORF">OA86_02305</name>
</gene>
<comment type="caution">
    <text evidence="2">The sequence shown here is derived from an EMBL/GenBank/DDBJ whole genome shotgun (WGS) entry which is preliminary data.</text>
</comment>
<organism evidence="2 3">
    <name type="scientific">Kaistella jeonii</name>
    <dbReference type="NCBI Taxonomy" id="266749"/>
    <lineage>
        <taxon>Bacteria</taxon>
        <taxon>Pseudomonadati</taxon>
        <taxon>Bacteroidota</taxon>
        <taxon>Flavobacteriia</taxon>
        <taxon>Flavobacteriales</taxon>
        <taxon>Weeksellaceae</taxon>
        <taxon>Chryseobacterium group</taxon>
        <taxon>Kaistella</taxon>
    </lineage>
</organism>
<reference evidence="2 3" key="1">
    <citation type="submission" date="2014-10" db="EMBL/GenBank/DDBJ databases">
        <title>Kaistella jeonii genome.</title>
        <authorList>
            <person name="Clayton J.T."/>
            <person name="Newman J.D."/>
        </authorList>
    </citation>
    <scope>NUCLEOTIDE SEQUENCE [LARGE SCALE GENOMIC DNA]</scope>
    <source>
        <strain evidence="2 3">DSM 17048</strain>
    </source>
</reference>